<reference evidence="1 2" key="1">
    <citation type="submission" date="2018-11" db="EMBL/GenBank/DDBJ databases">
        <authorList>
            <consortium name="Pathogen Informatics"/>
        </authorList>
    </citation>
    <scope>NUCLEOTIDE SEQUENCE [LARGE SCALE GENOMIC DNA]</scope>
</reference>
<evidence type="ECO:0000313" key="2">
    <source>
        <dbReference type="Proteomes" id="UP000050761"/>
    </source>
</evidence>
<protein>
    <submittedName>
        <fullName evidence="3">AAA_12 domain-containing protein</fullName>
    </submittedName>
</protein>
<organism evidence="2 3">
    <name type="scientific">Heligmosomoides polygyrus</name>
    <name type="common">Parasitic roundworm</name>
    <dbReference type="NCBI Taxonomy" id="6339"/>
    <lineage>
        <taxon>Eukaryota</taxon>
        <taxon>Metazoa</taxon>
        <taxon>Ecdysozoa</taxon>
        <taxon>Nematoda</taxon>
        <taxon>Chromadorea</taxon>
        <taxon>Rhabditida</taxon>
        <taxon>Rhabditina</taxon>
        <taxon>Rhabditomorpha</taxon>
        <taxon>Strongyloidea</taxon>
        <taxon>Heligmosomidae</taxon>
        <taxon>Heligmosomoides</taxon>
    </lineage>
</organism>
<dbReference type="AlphaFoldDB" id="A0A183GCN4"/>
<reference evidence="3" key="2">
    <citation type="submission" date="2019-09" db="UniProtKB">
        <authorList>
            <consortium name="WormBaseParasite"/>
        </authorList>
    </citation>
    <scope>IDENTIFICATION</scope>
</reference>
<gene>
    <name evidence="1" type="ORF">HPBE_LOCUS19944</name>
</gene>
<name>A0A183GCN4_HELPZ</name>
<dbReference type="EMBL" id="UZAH01031739">
    <property type="protein sequence ID" value="VDP17516.1"/>
    <property type="molecule type" value="Genomic_DNA"/>
</dbReference>
<dbReference type="Proteomes" id="UP000050761">
    <property type="component" value="Unassembled WGS sequence"/>
</dbReference>
<proteinExistence type="predicted"/>
<evidence type="ECO:0000313" key="3">
    <source>
        <dbReference type="WBParaSite" id="HPBE_0001994501-mRNA-1"/>
    </source>
</evidence>
<sequence length="229" mass="25509">MRDQDTPGSVYGYARLSPAAIANDNGYGTVVHMPHLVDNISSSSVGSLILNTVYGNPHLLRRRLPPLPPAIAHPVYEDQIRNPERSTHLSEGDRKEFLFADEEASRTLSSTIRAMFRVRSPGVLLMTTTSLIPIVIDEASQLPESLFAALVTQFPDARHVYMGDVVHRMQPSSTMSEMHGLVHYGGYHEIFRKDGGRLSSQQTPAPEQVCVLAFYKEPARTLRDFAQQH</sequence>
<evidence type="ECO:0000313" key="1">
    <source>
        <dbReference type="EMBL" id="VDP17516.1"/>
    </source>
</evidence>
<keyword evidence="2" id="KW-1185">Reference proteome</keyword>
<dbReference type="WBParaSite" id="HPBE_0001994501-mRNA-1">
    <property type="protein sequence ID" value="HPBE_0001994501-mRNA-1"/>
    <property type="gene ID" value="HPBE_0001994501"/>
</dbReference>
<accession>A0A3P8FDX5</accession>
<accession>A0A183GCN4</accession>